<evidence type="ECO:0000256" key="3">
    <source>
        <dbReference type="ARBA" id="ARBA00022737"/>
    </source>
</evidence>
<dbReference type="PANTHER" id="PTHR40626:SF30">
    <property type="entry name" value="FINGER DOMAIN PROTEIN, PUTATIVE (AFU_ORTHOLOGUE AFUA_4G13600)-RELATED"/>
    <property type="match status" value="1"/>
</dbReference>
<dbReference type="SUPFAM" id="SSF57667">
    <property type="entry name" value="beta-beta-alpha zinc fingers"/>
    <property type="match status" value="1"/>
</dbReference>
<keyword evidence="2" id="KW-0479">Metal-binding</keyword>
<evidence type="ECO:0000256" key="5">
    <source>
        <dbReference type="ARBA" id="ARBA00022833"/>
    </source>
</evidence>
<keyword evidence="11" id="KW-1185">Reference proteome</keyword>
<gene>
    <name evidence="10" type="ORF">G6O67_003639</name>
</gene>
<dbReference type="InterPro" id="IPR007219">
    <property type="entry name" value="XnlR_reg_dom"/>
</dbReference>
<dbReference type="Gene3D" id="3.30.160.60">
    <property type="entry name" value="Classic Zinc Finger"/>
    <property type="match status" value="1"/>
</dbReference>
<keyword evidence="3" id="KW-0677">Repeat</keyword>
<comment type="subcellular location">
    <subcellularLocation>
        <location evidence="1">Nucleus</location>
    </subcellularLocation>
</comment>
<feature type="compositionally biased region" description="Basic and acidic residues" evidence="8">
    <location>
        <begin position="207"/>
        <end position="219"/>
    </location>
</feature>
<dbReference type="PROSITE" id="PS00028">
    <property type="entry name" value="ZINC_FINGER_C2H2_1"/>
    <property type="match status" value="1"/>
</dbReference>
<sequence length="995" mass="108502">MASLRNIMNVDDDHADSLSLKKPRESVPRFTQHPESEASTASYASRPDPSISSSSPPSSARAQRQSSSSRPAAEPPASPFPPGPASDNVASGRHQSATSTDSMDSSYGQSYAQAYTHGHPGAQYSGAPVRPFVPAGDAPVKLTPITGRVSRAKKGLAVHICELCRPPKTFTRAEHLRRHQLSHQPPDLRCQVPGCDKVFHRKDLLERHQQRHDQDERHATGARRRSSSRSNGPTSPLQGNYTGQPSASPLQMPPTYSSPPPVSSPTSGVSRGIPMPPGPWSSPSNSTPRLRDAQDFAMGGVKAEYPMELLSSLQSIPFRVSSSFSGSRSGHGLGLMDVPDLCMPAVGPEPLAVSWTDSSGLVSSGSGSNYSTPPPSEVSHGHHSVVRSSSAEWSGPLGPQIVARDMQSPGIGTGDYPPPFGYGTPPPQVYPSIYGEANGLTFPGYEDSLYSSPVPSTTARSLSPQIAVGQCSETLITAPSALPAGRMVHAGACSSLQPETAFGLLTAQDFMPVSLSREALSVMPTYLDLYWDKVHPNYPIIHRATFEDASGVDAEHLDVLRCAMAAVATQFLGHRDNRVNGSQLHAYAWQMSKTFTQSAHWSLPMMQTVLLCEYYARFRGRSKEAYRPSLRFNTLCQMVASQRIWEATPAGSTDSQRWRKWVRVESRRRLLAACFLLSVHGNWYYEQPFTADLGLDNFSPMMLSIPLSANSTRAWEAEHVELWAALDVAAIRVRTVGDMLQQKQSLTSSCIESMPSFDASLLLAAHALQLPRRLKHTEVDVLEDASKIKTDTLSIVRLFPHSAGAYVYLALHYTPLHWLLSVSGDSWVFNKKVPQARSFMEHQRKLEKWRNSGSAAVATVFAAKALEMFLSLEPSTLGNHQARLAGGQFRTVPWRDISDFWGLYVCSLICWAFGHVGKPNANKSSRAAAAHWIVEVAGLQPGSLQALVGREDSQGVVGLVRDVLERDCLGGRSILYADAVGVLRKLEEGDNWKRF</sequence>
<evidence type="ECO:0000256" key="4">
    <source>
        <dbReference type="ARBA" id="ARBA00022771"/>
    </source>
</evidence>
<evidence type="ECO:0000259" key="9">
    <source>
        <dbReference type="PROSITE" id="PS50157"/>
    </source>
</evidence>
<dbReference type="PROSITE" id="PS50157">
    <property type="entry name" value="ZINC_FINGER_C2H2_2"/>
    <property type="match status" value="1"/>
</dbReference>
<organism evidence="10 11">
    <name type="scientific">Ophiocordyceps sinensis</name>
    <dbReference type="NCBI Taxonomy" id="72228"/>
    <lineage>
        <taxon>Eukaryota</taxon>
        <taxon>Fungi</taxon>
        <taxon>Dikarya</taxon>
        <taxon>Ascomycota</taxon>
        <taxon>Pezizomycotina</taxon>
        <taxon>Sordariomycetes</taxon>
        <taxon>Hypocreomycetidae</taxon>
        <taxon>Hypocreales</taxon>
        <taxon>Ophiocordycipitaceae</taxon>
        <taxon>Ophiocordyceps</taxon>
    </lineage>
</organism>
<dbReference type="GO" id="GO:0005634">
    <property type="term" value="C:nucleus"/>
    <property type="evidence" value="ECO:0007669"/>
    <property type="project" value="UniProtKB-SubCell"/>
</dbReference>
<dbReference type="OrthoDB" id="6077919at2759"/>
<evidence type="ECO:0000256" key="1">
    <source>
        <dbReference type="ARBA" id="ARBA00004123"/>
    </source>
</evidence>
<evidence type="ECO:0000313" key="10">
    <source>
        <dbReference type="EMBL" id="KAF4509466.1"/>
    </source>
</evidence>
<feature type="compositionally biased region" description="Low complexity" evidence="8">
    <location>
        <begin position="362"/>
        <end position="371"/>
    </location>
</feature>
<dbReference type="Proteomes" id="UP000557566">
    <property type="component" value="Unassembled WGS sequence"/>
</dbReference>
<dbReference type="SMART" id="SM00355">
    <property type="entry name" value="ZnF_C2H2"/>
    <property type="match status" value="2"/>
</dbReference>
<feature type="domain" description="C2H2-type" evidence="9">
    <location>
        <begin position="188"/>
        <end position="217"/>
    </location>
</feature>
<dbReference type="Pfam" id="PF04082">
    <property type="entry name" value="Fungal_trans"/>
    <property type="match status" value="1"/>
</dbReference>
<feature type="region of interest" description="Disordered" evidence="8">
    <location>
        <begin position="207"/>
        <end position="291"/>
    </location>
</feature>
<keyword evidence="4 7" id="KW-0863">Zinc-finger</keyword>
<dbReference type="PANTHER" id="PTHR40626">
    <property type="entry name" value="MIP31509P"/>
    <property type="match status" value="1"/>
</dbReference>
<evidence type="ECO:0000256" key="8">
    <source>
        <dbReference type="SAM" id="MobiDB-lite"/>
    </source>
</evidence>
<name>A0A8H4V6G7_9HYPO</name>
<evidence type="ECO:0000256" key="6">
    <source>
        <dbReference type="ARBA" id="ARBA00023242"/>
    </source>
</evidence>
<accession>A0A8H4V6G7</accession>
<dbReference type="GO" id="GO:0008270">
    <property type="term" value="F:zinc ion binding"/>
    <property type="evidence" value="ECO:0007669"/>
    <property type="project" value="UniProtKB-KW"/>
</dbReference>
<feature type="compositionally biased region" description="Low complexity" evidence="8">
    <location>
        <begin position="42"/>
        <end position="72"/>
    </location>
</feature>
<evidence type="ECO:0000256" key="7">
    <source>
        <dbReference type="PROSITE-ProRule" id="PRU00042"/>
    </source>
</evidence>
<comment type="caution">
    <text evidence="10">The sequence shown here is derived from an EMBL/GenBank/DDBJ whole genome shotgun (WGS) entry which is preliminary data.</text>
</comment>
<evidence type="ECO:0000256" key="2">
    <source>
        <dbReference type="ARBA" id="ARBA00022723"/>
    </source>
</evidence>
<dbReference type="GO" id="GO:0000785">
    <property type="term" value="C:chromatin"/>
    <property type="evidence" value="ECO:0007669"/>
    <property type="project" value="TreeGrafter"/>
</dbReference>
<keyword evidence="5" id="KW-0862">Zinc</keyword>
<dbReference type="InterPro" id="IPR051059">
    <property type="entry name" value="VerF-like"/>
</dbReference>
<dbReference type="InterPro" id="IPR013087">
    <property type="entry name" value="Znf_C2H2_type"/>
</dbReference>
<dbReference type="Pfam" id="PF00096">
    <property type="entry name" value="zf-C2H2"/>
    <property type="match status" value="1"/>
</dbReference>
<protein>
    <recommendedName>
        <fullName evidence="9">C2H2-type domain-containing protein</fullName>
    </recommendedName>
</protein>
<dbReference type="GO" id="GO:0000981">
    <property type="term" value="F:DNA-binding transcription factor activity, RNA polymerase II-specific"/>
    <property type="evidence" value="ECO:0007669"/>
    <property type="project" value="InterPro"/>
</dbReference>
<dbReference type="CDD" id="cd12148">
    <property type="entry name" value="fungal_TF_MHR"/>
    <property type="match status" value="1"/>
</dbReference>
<keyword evidence="6" id="KW-0539">Nucleus</keyword>
<evidence type="ECO:0000313" key="11">
    <source>
        <dbReference type="Proteomes" id="UP000557566"/>
    </source>
</evidence>
<dbReference type="GO" id="GO:0000978">
    <property type="term" value="F:RNA polymerase II cis-regulatory region sequence-specific DNA binding"/>
    <property type="evidence" value="ECO:0007669"/>
    <property type="project" value="InterPro"/>
</dbReference>
<feature type="compositionally biased region" description="Polar residues" evidence="8">
    <location>
        <begin position="231"/>
        <end position="249"/>
    </location>
</feature>
<feature type="compositionally biased region" description="Basic and acidic residues" evidence="8">
    <location>
        <begin position="22"/>
        <end position="36"/>
    </location>
</feature>
<proteinExistence type="predicted"/>
<dbReference type="InterPro" id="IPR036236">
    <property type="entry name" value="Znf_C2H2_sf"/>
</dbReference>
<feature type="compositionally biased region" description="Pro residues" evidence="8">
    <location>
        <begin position="73"/>
        <end position="84"/>
    </location>
</feature>
<feature type="compositionally biased region" description="Polar residues" evidence="8">
    <location>
        <begin position="93"/>
        <end position="106"/>
    </location>
</feature>
<dbReference type="GO" id="GO:0006351">
    <property type="term" value="P:DNA-templated transcription"/>
    <property type="evidence" value="ECO:0007669"/>
    <property type="project" value="InterPro"/>
</dbReference>
<feature type="region of interest" description="Disordered" evidence="8">
    <location>
        <begin position="1"/>
        <end position="106"/>
    </location>
</feature>
<dbReference type="EMBL" id="JAAVMX010000004">
    <property type="protein sequence ID" value="KAF4509466.1"/>
    <property type="molecule type" value="Genomic_DNA"/>
</dbReference>
<reference evidence="10 11" key="1">
    <citation type="journal article" date="2020" name="Genome Biol. Evol.">
        <title>A new high-quality draft genome assembly of the Chinese cordyceps Ophiocordyceps sinensis.</title>
        <authorList>
            <person name="Shu R."/>
            <person name="Zhang J."/>
            <person name="Meng Q."/>
            <person name="Zhang H."/>
            <person name="Zhou G."/>
            <person name="Li M."/>
            <person name="Wu P."/>
            <person name="Zhao Y."/>
            <person name="Chen C."/>
            <person name="Qin Q."/>
        </authorList>
    </citation>
    <scope>NUCLEOTIDE SEQUENCE [LARGE SCALE GENOMIC DNA]</scope>
    <source>
        <strain evidence="10 11">IOZ07</strain>
    </source>
</reference>
<dbReference type="AlphaFoldDB" id="A0A8H4V6G7"/>
<feature type="region of interest" description="Disordered" evidence="8">
    <location>
        <begin position="362"/>
        <end position="395"/>
    </location>
</feature>